<dbReference type="AlphaFoldDB" id="A0A2Z6QPJ1"/>
<protein>
    <submittedName>
        <fullName evidence="2">Uncharacterized protein</fullName>
    </submittedName>
</protein>
<gene>
    <name evidence="2" type="ORF">RclHR1_19990001</name>
</gene>
<evidence type="ECO:0000256" key="1">
    <source>
        <dbReference type="SAM" id="Coils"/>
    </source>
</evidence>
<proteinExistence type="predicted"/>
<dbReference type="EMBL" id="BEXD01001111">
    <property type="protein sequence ID" value="GBB92293.1"/>
    <property type="molecule type" value="Genomic_DNA"/>
</dbReference>
<keyword evidence="1" id="KW-0175">Coiled coil</keyword>
<feature type="coiled-coil region" evidence="1">
    <location>
        <begin position="2"/>
        <end position="29"/>
    </location>
</feature>
<evidence type="ECO:0000313" key="3">
    <source>
        <dbReference type="Proteomes" id="UP000247702"/>
    </source>
</evidence>
<organism evidence="2 3">
    <name type="scientific">Rhizophagus clarus</name>
    <dbReference type="NCBI Taxonomy" id="94130"/>
    <lineage>
        <taxon>Eukaryota</taxon>
        <taxon>Fungi</taxon>
        <taxon>Fungi incertae sedis</taxon>
        <taxon>Mucoromycota</taxon>
        <taxon>Glomeromycotina</taxon>
        <taxon>Glomeromycetes</taxon>
        <taxon>Glomerales</taxon>
        <taxon>Glomeraceae</taxon>
        <taxon>Rhizophagus</taxon>
    </lineage>
</organism>
<accession>A0A2Z6QPJ1</accession>
<feature type="non-terminal residue" evidence="2">
    <location>
        <position position="1"/>
    </location>
</feature>
<dbReference type="STRING" id="94130.A0A2Z6QPJ1"/>
<reference evidence="2 3" key="1">
    <citation type="submission" date="2017-11" db="EMBL/GenBank/DDBJ databases">
        <title>The genome of Rhizophagus clarus HR1 reveals common genetic basis of auxotrophy among arbuscular mycorrhizal fungi.</title>
        <authorList>
            <person name="Kobayashi Y."/>
        </authorList>
    </citation>
    <scope>NUCLEOTIDE SEQUENCE [LARGE SCALE GENOMIC DNA]</scope>
    <source>
        <strain evidence="2 3">HR1</strain>
    </source>
</reference>
<dbReference type="Proteomes" id="UP000247702">
    <property type="component" value="Unassembled WGS sequence"/>
</dbReference>
<evidence type="ECO:0000313" key="2">
    <source>
        <dbReference type="EMBL" id="GBB92293.1"/>
    </source>
</evidence>
<sequence length="144" mass="16561">SIENIEDQMNKLVEKEEEEEEVVVDLTSETEVEVDLECKSLEVFISGWALQQHQKTREPVKRIPIHVKQLLETMFHAGTANPRKKMTAVEMKSELMQRVQEGEIEEEDVPKESTIANWINTFSRGWKHAMALQAIEAAESNLNV</sequence>
<keyword evidence="3" id="KW-1185">Reference proteome</keyword>
<comment type="caution">
    <text evidence="2">The sequence shown here is derived from an EMBL/GenBank/DDBJ whole genome shotgun (WGS) entry which is preliminary data.</text>
</comment>
<name>A0A2Z6QPJ1_9GLOM</name>